<dbReference type="Proteomes" id="UP000620127">
    <property type="component" value="Unassembled WGS sequence"/>
</dbReference>
<evidence type="ECO:0000313" key="1">
    <source>
        <dbReference type="EMBL" id="GGX01589.1"/>
    </source>
</evidence>
<proteinExistence type="predicted"/>
<name>A0ABQ2X636_9BURK</name>
<sequence length="82" mass="8829">MNKKMQPTIQIRRASLDQVLAITQDPPAGQLSLLRASDNARMIVAALTGILANNEPELDKTLASRIGLTPDTIDNPLLKVPA</sequence>
<evidence type="ECO:0000313" key="2">
    <source>
        <dbReference type="Proteomes" id="UP000620127"/>
    </source>
</evidence>
<organism evidence="1 2">
    <name type="scientific">Undibacterium macrobrachii</name>
    <dbReference type="NCBI Taxonomy" id="1119058"/>
    <lineage>
        <taxon>Bacteria</taxon>
        <taxon>Pseudomonadati</taxon>
        <taxon>Pseudomonadota</taxon>
        <taxon>Betaproteobacteria</taxon>
        <taxon>Burkholderiales</taxon>
        <taxon>Oxalobacteraceae</taxon>
        <taxon>Undibacterium</taxon>
    </lineage>
</organism>
<reference evidence="2" key="1">
    <citation type="journal article" date="2019" name="Int. J. Syst. Evol. Microbiol.">
        <title>The Global Catalogue of Microorganisms (GCM) 10K type strain sequencing project: providing services to taxonomists for standard genome sequencing and annotation.</title>
        <authorList>
            <consortium name="The Broad Institute Genomics Platform"/>
            <consortium name="The Broad Institute Genome Sequencing Center for Infectious Disease"/>
            <person name="Wu L."/>
            <person name="Ma J."/>
        </authorList>
    </citation>
    <scope>NUCLEOTIDE SEQUENCE [LARGE SCALE GENOMIC DNA]</scope>
    <source>
        <strain evidence="2">KCTC 23916</strain>
    </source>
</reference>
<accession>A0ABQ2X636</accession>
<keyword evidence="2" id="KW-1185">Reference proteome</keyword>
<protein>
    <submittedName>
        <fullName evidence="1">Uncharacterized protein</fullName>
    </submittedName>
</protein>
<dbReference type="EMBL" id="BMYT01000001">
    <property type="protein sequence ID" value="GGX01589.1"/>
    <property type="molecule type" value="Genomic_DNA"/>
</dbReference>
<gene>
    <name evidence="1" type="ORF">GCM10011282_04410</name>
</gene>
<comment type="caution">
    <text evidence="1">The sequence shown here is derived from an EMBL/GenBank/DDBJ whole genome shotgun (WGS) entry which is preliminary data.</text>
</comment>